<evidence type="ECO:0000259" key="11">
    <source>
        <dbReference type="PROSITE" id="PS51762"/>
    </source>
</evidence>
<accession>A0A1B2JID0</accession>
<evidence type="ECO:0000256" key="2">
    <source>
        <dbReference type="ARBA" id="ARBA00010962"/>
    </source>
</evidence>
<dbReference type="FunFam" id="2.60.120.200:FF:000140">
    <property type="entry name" value="Beta-glucan synthesis-associated protein"/>
    <property type="match status" value="1"/>
</dbReference>
<feature type="compositionally biased region" description="Low complexity" evidence="9">
    <location>
        <begin position="116"/>
        <end position="127"/>
    </location>
</feature>
<evidence type="ECO:0000256" key="1">
    <source>
        <dbReference type="ARBA" id="ARBA00004606"/>
    </source>
</evidence>
<dbReference type="CDD" id="cd02180">
    <property type="entry name" value="GH16_fungal_KRE6_glucanase"/>
    <property type="match status" value="1"/>
</dbReference>
<dbReference type="Pfam" id="PF03935">
    <property type="entry name" value="SKN1_KRE6_Sbg1"/>
    <property type="match status" value="1"/>
</dbReference>
<dbReference type="PROSITE" id="PS51762">
    <property type="entry name" value="GH16_2"/>
    <property type="match status" value="1"/>
</dbReference>
<evidence type="ECO:0000313" key="13">
    <source>
        <dbReference type="Proteomes" id="UP000094565"/>
    </source>
</evidence>
<name>A0A1B2JID0_PICPA</name>
<organism evidence="12 13">
    <name type="scientific">Komagataella pastoris</name>
    <name type="common">Yeast</name>
    <name type="synonym">Pichia pastoris</name>
    <dbReference type="NCBI Taxonomy" id="4922"/>
    <lineage>
        <taxon>Eukaryota</taxon>
        <taxon>Fungi</taxon>
        <taxon>Dikarya</taxon>
        <taxon>Ascomycota</taxon>
        <taxon>Saccharomycotina</taxon>
        <taxon>Pichiomycetes</taxon>
        <taxon>Pichiales</taxon>
        <taxon>Pichiaceae</taxon>
        <taxon>Komagataella</taxon>
    </lineage>
</organism>
<dbReference type="Proteomes" id="UP000094565">
    <property type="component" value="Chromosome 4"/>
</dbReference>
<dbReference type="SUPFAM" id="SSF49899">
    <property type="entry name" value="Concanavalin A-like lectins/glucanases"/>
    <property type="match status" value="1"/>
</dbReference>
<gene>
    <name evidence="12" type="primary">KRE6</name>
    <name evidence="12" type="ORF">ATY40_BA7504827</name>
</gene>
<evidence type="ECO:0000313" key="12">
    <source>
        <dbReference type="EMBL" id="ANZ77799.1"/>
    </source>
</evidence>
<evidence type="ECO:0000256" key="5">
    <source>
        <dbReference type="ARBA" id="ARBA00022989"/>
    </source>
</evidence>
<keyword evidence="6 10" id="KW-0472">Membrane</keyword>
<feature type="compositionally biased region" description="Basic and acidic residues" evidence="9">
    <location>
        <begin position="35"/>
        <end position="54"/>
    </location>
</feature>
<evidence type="ECO:0000256" key="3">
    <source>
        <dbReference type="ARBA" id="ARBA00022692"/>
    </source>
</evidence>
<feature type="domain" description="GH16" evidence="11">
    <location>
        <begin position="241"/>
        <end position="602"/>
    </location>
</feature>
<comment type="similarity">
    <text evidence="2">Belongs to the SKN1/KRE6 family.</text>
</comment>
<dbReference type="GO" id="GO:0006078">
    <property type="term" value="P:(1-&gt;6)-beta-D-glucan biosynthetic process"/>
    <property type="evidence" value="ECO:0007669"/>
    <property type="project" value="TreeGrafter"/>
</dbReference>
<dbReference type="GO" id="GO:0015926">
    <property type="term" value="F:glucosidase activity"/>
    <property type="evidence" value="ECO:0007669"/>
    <property type="project" value="TreeGrafter"/>
</dbReference>
<dbReference type="OrthoDB" id="412647at2759"/>
<feature type="region of interest" description="Disordered" evidence="9">
    <location>
        <begin position="108"/>
        <end position="127"/>
    </location>
</feature>
<evidence type="ECO:0000256" key="10">
    <source>
        <dbReference type="SAM" id="Phobius"/>
    </source>
</evidence>
<dbReference type="AlphaFoldDB" id="A0A1B2JID0"/>
<protein>
    <submittedName>
        <fullName evidence="12">BA75_04827T0</fullName>
    </submittedName>
</protein>
<keyword evidence="3 10" id="KW-0812">Transmembrane</keyword>
<keyword evidence="5 10" id="KW-1133">Transmembrane helix</keyword>
<dbReference type="PANTHER" id="PTHR31361:SF1">
    <property type="entry name" value="BETA-GLUCAN SYNTHESIS-ASSOCIATED PROTEIN KRE6-RELATED"/>
    <property type="match status" value="1"/>
</dbReference>
<keyword evidence="13" id="KW-1185">Reference proteome</keyword>
<feature type="transmembrane region" description="Helical" evidence="10">
    <location>
        <begin position="187"/>
        <end position="210"/>
    </location>
</feature>
<evidence type="ECO:0000256" key="9">
    <source>
        <dbReference type="SAM" id="MobiDB-lite"/>
    </source>
</evidence>
<feature type="compositionally biased region" description="Low complexity" evidence="9">
    <location>
        <begin position="8"/>
        <end position="19"/>
    </location>
</feature>
<dbReference type="Gene3D" id="2.60.120.200">
    <property type="match status" value="1"/>
</dbReference>
<evidence type="ECO:0000256" key="8">
    <source>
        <dbReference type="ARBA" id="ARBA00023316"/>
    </source>
</evidence>
<dbReference type="PANTHER" id="PTHR31361">
    <property type="entry name" value="BETA-GLUCAN SYNTHESIS-ASSOCIATED PROTEIN KRE6-RELATED"/>
    <property type="match status" value="1"/>
</dbReference>
<feature type="compositionally biased region" description="Polar residues" evidence="9">
    <location>
        <begin position="20"/>
        <end position="32"/>
    </location>
</feature>
<comment type="subcellular location">
    <subcellularLocation>
        <location evidence="1">Membrane</location>
        <topology evidence="1">Single-pass type II membrane protein</topology>
    </subcellularLocation>
</comment>
<keyword evidence="4" id="KW-0735">Signal-anchor</keyword>
<dbReference type="InterPro" id="IPR013320">
    <property type="entry name" value="ConA-like_dom_sf"/>
</dbReference>
<keyword evidence="8" id="KW-0961">Cell wall biogenesis/degradation</keyword>
<feature type="region of interest" description="Disordered" evidence="9">
    <location>
        <begin position="1"/>
        <end position="80"/>
    </location>
</feature>
<evidence type="ECO:0000256" key="6">
    <source>
        <dbReference type="ARBA" id="ARBA00023136"/>
    </source>
</evidence>
<feature type="compositionally biased region" description="Low complexity" evidence="9">
    <location>
        <begin position="59"/>
        <end position="78"/>
    </location>
</feature>
<dbReference type="EMBL" id="CP014587">
    <property type="protein sequence ID" value="ANZ77799.1"/>
    <property type="molecule type" value="Genomic_DNA"/>
</dbReference>
<evidence type="ECO:0000256" key="7">
    <source>
        <dbReference type="ARBA" id="ARBA00023180"/>
    </source>
</evidence>
<dbReference type="InterPro" id="IPR000757">
    <property type="entry name" value="Beta-glucanase-like"/>
</dbReference>
<keyword evidence="7" id="KW-0325">Glycoprotein</keyword>
<evidence type="ECO:0000256" key="4">
    <source>
        <dbReference type="ARBA" id="ARBA00022968"/>
    </source>
</evidence>
<dbReference type="InterPro" id="IPR005629">
    <property type="entry name" value="Skn1/Kre6/Sbg1"/>
</dbReference>
<dbReference type="GO" id="GO:0031505">
    <property type="term" value="P:fungal-type cell wall organization"/>
    <property type="evidence" value="ECO:0007669"/>
    <property type="project" value="TreeGrafter"/>
</dbReference>
<reference evidence="12 13" key="1">
    <citation type="submission" date="2016-02" db="EMBL/GenBank/DDBJ databases">
        <title>Comparative genomic and transcriptomic foundation for Pichia pastoris.</title>
        <authorList>
            <person name="Love K.R."/>
            <person name="Shah K.A."/>
            <person name="Whittaker C.A."/>
            <person name="Wu J."/>
            <person name="Bartlett M.C."/>
            <person name="Ma D."/>
            <person name="Leeson R.L."/>
            <person name="Priest M."/>
            <person name="Young S.K."/>
            <person name="Love J.C."/>
        </authorList>
    </citation>
    <scope>NUCLEOTIDE SEQUENCE [LARGE SCALE GENOMIC DNA]</scope>
    <source>
        <strain evidence="12 13">ATCC 28485</strain>
    </source>
</reference>
<sequence>MSTRNLTSRSGNANSSSNSPETTPQELQNPFSQEYELRSFENDSHSDEQQRIYKEPYQNSSSSLSNNNYNMSHSNSSNGLLAPEYDRYPSVANSRIASMNSLNSKASLMHRRNNSDDSTQSSDPSSNPFLVDADFSPFGGYPASSFPLTIDDKEEDDHIHNPDPIADAEYEKHRFINDMKSMDRKSFWGFFAILALAIGVLLLLILLPLLTYTGVTGHRHQLETYVLLTDYTYPQLSAIRTDLVDPDTPEDAKTRLSKDGEEWTLVFSDEFNIEGRTFYEGEDQYWYGADLHYDATKDLEWYDPDAAITSEGALNIRLDTYRNHNLNYRSAMIHSWNQMCFTQGIIEVSAMLPGYGDISGLWPGIWTLGNLARPGYLATTEGVWPYSYDTCDSGITANQSSADGISYLPGQKLNACTCRGQEHPNRGHGRGAPEIDIVEAAMGDISPTEKVGVVSQSVQLAPFDIWYIPDYDFVEIHNESVTLMNTYAGGPFQQAVSGVTTLNHSWYERAEDPHFQNYAFEYTSGSNGYIRWFVGDDPTFTVLANAFHPDGNIGWRPISTEPMSIIMNLGLSNNWAYIDWPSLNFPVTMKIDYVRVYQPPGAINVGCDPADHPTYDYIQQHSNAYQNVNLTSWKMAGYTFPTTNLTGGC</sequence>
<dbReference type="GO" id="GO:0005886">
    <property type="term" value="C:plasma membrane"/>
    <property type="evidence" value="ECO:0007669"/>
    <property type="project" value="TreeGrafter"/>
</dbReference>
<dbReference type="GO" id="GO:0005789">
    <property type="term" value="C:endoplasmic reticulum membrane"/>
    <property type="evidence" value="ECO:0007669"/>
    <property type="project" value="TreeGrafter"/>
</dbReference>
<proteinExistence type="inferred from homology"/>